<name>A0AAE4LNZ9_9BACT</name>
<dbReference type="RefSeq" id="WP_042493368.1">
    <property type="nucleotide sequence ID" value="NZ_BAAFKU010000006.1"/>
</dbReference>
<proteinExistence type="predicted"/>
<sequence>MPENAGEHGKNIREMPEIGSNQIKSAAVLTAADFSYKSGQRHPIRQQPIVSGPTDCSNGRNDKKAADRASSVCRKQECYLKVGVVNQKTLGCAVPALGI</sequence>
<accession>A0AAE4LNZ9</accession>
<evidence type="ECO:0000313" key="3">
    <source>
        <dbReference type="Proteomes" id="UP001181347"/>
    </source>
</evidence>
<protein>
    <submittedName>
        <fullName evidence="2">Uncharacterized protein</fullName>
    </submittedName>
</protein>
<evidence type="ECO:0000313" key="2">
    <source>
        <dbReference type="EMBL" id="MDU0261129.1"/>
    </source>
</evidence>
<feature type="region of interest" description="Disordered" evidence="1">
    <location>
        <begin position="39"/>
        <end position="63"/>
    </location>
</feature>
<organism evidence="2 3">
    <name type="scientific">Alistipes finegoldii</name>
    <dbReference type="NCBI Taxonomy" id="214856"/>
    <lineage>
        <taxon>Bacteria</taxon>
        <taxon>Pseudomonadati</taxon>
        <taxon>Bacteroidota</taxon>
        <taxon>Bacteroidia</taxon>
        <taxon>Bacteroidales</taxon>
        <taxon>Rikenellaceae</taxon>
        <taxon>Alistipes</taxon>
    </lineage>
</organism>
<dbReference type="AlphaFoldDB" id="A0AAE4LNZ9"/>
<comment type="caution">
    <text evidence="2">The sequence shown here is derived from an EMBL/GenBank/DDBJ whole genome shotgun (WGS) entry which is preliminary data.</text>
</comment>
<reference evidence="2" key="1">
    <citation type="submission" date="2023-10" db="EMBL/GenBank/DDBJ databases">
        <title>Genome Sequence of the Bacteria from From Gut Wall in Crohn's Disease.</title>
        <authorList>
            <person name="Rodriguez-Palacios A."/>
        </authorList>
    </citation>
    <scope>NUCLEOTIDE SEQUENCE</scope>
    <source>
        <strain evidence="2">CavFT-hAR58</strain>
    </source>
</reference>
<gene>
    <name evidence="2" type="ORF">RVH17_13610</name>
</gene>
<evidence type="ECO:0000256" key="1">
    <source>
        <dbReference type="SAM" id="MobiDB-lite"/>
    </source>
</evidence>
<dbReference type="Proteomes" id="UP001181347">
    <property type="component" value="Unassembled WGS sequence"/>
</dbReference>
<dbReference type="EMBL" id="JAWDES010000005">
    <property type="protein sequence ID" value="MDU0261129.1"/>
    <property type="molecule type" value="Genomic_DNA"/>
</dbReference>